<name>A0A1G4MAF5_LACFM</name>
<protein>
    <submittedName>
        <fullName evidence="7">LAFE_0C13300g1_1</fullName>
    </submittedName>
</protein>
<dbReference type="OMA" id="NAGWAIT"/>
<dbReference type="SUPFAM" id="SSF51905">
    <property type="entry name" value="FAD/NAD(P)-binding domain"/>
    <property type="match status" value="1"/>
</dbReference>
<evidence type="ECO:0000256" key="4">
    <source>
        <dbReference type="ARBA" id="ARBA00023002"/>
    </source>
</evidence>
<keyword evidence="5" id="KW-0503">Monooxygenase</keyword>
<keyword evidence="8" id="KW-1185">Reference proteome</keyword>
<dbReference type="GO" id="GO:0071949">
    <property type="term" value="F:FAD binding"/>
    <property type="evidence" value="ECO:0007669"/>
    <property type="project" value="InterPro"/>
</dbReference>
<keyword evidence="4" id="KW-0560">Oxidoreductase</keyword>
<dbReference type="PANTHER" id="PTHR47178:SF1">
    <property type="entry name" value="FAD-BINDING DOMAIN-CONTAINING PROTEIN-RELATED"/>
    <property type="match status" value="1"/>
</dbReference>
<reference evidence="7 8" key="1">
    <citation type="submission" date="2016-03" db="EMBL/GenBank/DDBJ databases">
        <authorList>
            <person name="Devillers H."/>
        </authorList>
    </citation>
    <scope>NUCLEOTIDE SEQUENCE [LARGE SCALE GENOMIC DNA]</scope>
    <source>
        <strain evidence="7">CBS 6772</strain>
    </source>
</reference>
<evidence type="ECO:0000259" key="6">
    <source>
        <dbReference type="Pfam" id="PF01494"/>
    </source>
</evidence>
<evidence type="ECO:0000313" key="8">
    <source>
        <dbReference type="Proteomes" id="UP000190831"/>
    </source>
</evidence>
<dbReference type="PANTHER" id="PTHR47178">
    <property type="entry name" value="MONOOXYGENASE, FAD-BINDING"/>
    <property type="match status" value="1"/>
</dbReference>
<evidence type="ECO:0000256" key="2">
    <source>
        <dbReference type="ARBA" id="ARBA00022630"/>
    </source>
</evidence>
<dbReference type="Proteomes" id="UP000190831">
    <property type="component" value="Chromosome C"/>
</dbReference>
<dbReference type="OrthoDB" id="47494at2759"/>
<gene>
    <name evidence="7" type="ORF">LAFE_0C13300G</name>
</gene>
<keyword evidence="2" id="KW-0285">Flavoprotein</keyword>
<comment type="cofactor">
    <cofactor evidence="1">
        <name>FAD</name>
        <dbReference type="ChEBI" id="CHEBI:57692"/>
    </cofactor>
</comment>
<dbReference type="PRINTS" id="PR00420">
    <property type="entry name" value="RNGMNOXGNASE"/>
</dbReference>
<dbReference type="AlphaFoldDB" id="A0A1G4MAF5"/>
<evidence type="ECO:0000256" key="1">
    <source>
        <dbReference type="ARBA" id="ARBA00001974"/>
    </source>
</evidence>
<evidence type="ECO:0000256" key="5">
    <source>
        <dbReference type="ARBA" id="ARBA00023033"/>
    </source>
</evidence>
<dbReference type="EMBL" id="LT598485">
    <property type="protein sequence ID" value="SCW00846.1"/>
    <property type="molecule type" value="Genomic_DNA"/>
</dbReference>
<keyword evidence="3" id="KW-0274">FAD</keyword>
<evidence type="ECO:0000313" key="7">
    <source>
        <dbReference type="EMBL" id="SCW00846.1"/>
    </source>
</evidence>
<accession>A0A1G4MAF5</accession>
<feature type="domain" description="FAD-binding" evidence="6">
    <location>
        <begin position="2"/>
        <end position="171"/>
    </location>
</feature>
<dbReference type="GO" id="GO:0004497">
    <property type="term" value="F:monooxygenase activity"/>
    <property type="evidence" value="ECO:0007669"/>
    <property type="project" value="UniProtKB-KW"/>
</dbReference>
<organism evidence="7 8">
    <name type="scientific">Lachancea fermentati</name>
    <name type="common">Zygosaccharomyces fermentati</name>
    <dbReference type="NCBI Taxonomy" id="4955"/>
    <lineage>
        <taxon>Eukaryota</taxon>
        <taxon>Fungi</taxon>
        <taxon>Dikarya</taxon>
        <taxon>Ascomycota</taxon>
        <taxon>Saccharomycotina</taxon>
        <taxon>Saccharomycetes</taxon>
        <taxon>Saccharomycetales</taxon>
        <taxon>Saccharomycetaceae</taxon>
        <taxon>Lachancea</taxon>
    </lineage>
</organism>
<dbReference type="STRING" id="4955.A0A1G4MAF5"/>
<dbReference type="InterPro" id="IPR036188">
    <property type="entry name" value="FAD/NAD-bd_sf"/>
</dbReference>
<dbReference type="Pfam" id="PF01494">
    <property type="entry name" value="FAD_binding_3"/>
    <property type="match status" value="2"/>
</dbReference>
<evidence type="ECO:0000256" key="3">
    <source>
        <dbReference type="ARBA" id="ARBA00022827"/>
    </source>
</evidence>
<dbReference type="InterPro" id="IPR002938">
    <property type="entry name" value="FAD-bd"/>
</dbReference>
<dbReference type="Gene3D" id="3.50.50.60">
    <property type="entry name" value="FAD/NAD(P)-binding domain"/>
    <property type="match status" value="1"/>
</dbReference>
<proteinExistence type="predicted"/>
<feature type="domain" description="FAD-binding" evidence="6">
    <location>
        <begin position="304"/>
        <end position="365"/>
    </location>
</feature>
<sequence length="398" mass="45026">MKVIISGAGIVGLLIAQNLKIRGIDYVILDRDTNENARGQGWGITLHWALQTFLDLLPSDVLREKVFKAQVFPDFDKKDTGTFKYINAANGETVVSIPPARRLRVRREEIRRILLTGLDVNWDCQTVKVEYTDIDVTVHCADGRSFTGDILFGCEGSDSVTRKILDPLEGSLARLPIRFVGSTCKMNKQEYDFVAAKYDPLLFQGTIPSTETFFWFSLLASPNYTKAENEYWCQVNLSWKCDFEKESFKTQEEIKECVIDRTRDISPDLKFLVNKMVSNDFENGAGLMKELKLADWPKVSWKGSDRILLAGDAAHAMTMYRGEAANHGITDVAVFFTLFDDFLNDRMAWSALSSTYHDMIHERCAPAVKLSHQACLDAHDMTKIFTNSSSPLLSSRKL</sequence>